<keyword evidence="4" id="KW-1185">Reference proteome</keyword>
<feature type="coiled-coil region" evidence="1">
    <location>
        <begin position="61"/>
        <end position="88"/>
    </location>
</feature>
<dbReference type="EMBL" id="KZ354830">
    <property type="protein sequence ID" value="PIO60759.1"/>
    <property type="molecule type" value="Genomic_DNA"/>
</dbReference>
<feature type="region of interest" description="Disordered" evidence="2">
    <location>
        <begin position="89"/>
        <end position="202"/>
    </location>
</feature>
<name>A0A2G9TRY2_TELCI</name>
<feature type="compositionally biased region" description="Low complexity" evidence="2">
    <location>
        <begin position="134"/>
        <end position="150"/>
    </location>
</feature>
<organism evidence="3 4">
    <name type="scientific">Teladorsagia circumcincta</name>
    <name type="common">Brown stomach worm</name>
    <name type="synonym">Ostertagia circumcincta</name>
    <dbReference type="NCBI Taxonomy" id="45464"/>
    <lineage>
        <taxon>Eukaryota</taxon>
        <taxon>Metazoa</taxon>
        <taxon>Ecdysozoa</taxon>
        <taxon>Nematoda</taxon>
        <taxon>Chromadorea</taxon>
        <taxon>Rhabditida</taxon>
        <taxon>Rhabditina</taxon>
        <taxon>Rhabditomorpha</taxon>
        <taxon>Strongyloidea</taxon>
        <taxon>Trichostrongylidae</taxon>
        <taxon>Teladorsagia</taxon>
    </lineage>
</organism>
<keyword evidence="1" id="KW-0175">Coiled coil</keyword>
<evidence type="ECO:0000256" key="2">
    <source>
        <dbReference type="SAM" id="MobiDB-lite"/>
    </source>
</evidence>
<sequence length="274" mass="30936">MEEIRAQMKSGSSQFESHLKDLSKGITVTADDMKKRTEDEKKKMIIDSVSGVFSKADEAKARFNKRREEETEKELAKIEADKNLKRKAVVQKPKEAATNVATRRRKSLAELQARKEQQAAAATAARSGDEPKEAAVPAAKPGPKGDGAAATKIRNALANATNVRKPESPSPKPEGEKQMKRYATRRKTQEIVNESAEPKIKKRKQMYKRNRFIRNPHDIDMEQMFFLAAKDRINRPPQKKQKRGHGSKIWISDLTDIDKIYKASEIRDIIASAN</sequence>
<evidence type="ECO:0000256" key="1">
    <source>
        <dbReference type="SAM" id="Coils"/>
    </source>
</evidence>
<evidence type="ECO:0000313" key="3">
    <source>
        <dbReference type="EMBL" id="PIO60759.1"/>
    </source>
</evidence>
<gene>
    <name evidence="3" type="ORF">TELCIR_17736</name>
</gene>
<dbReference type="OrthoDB" id="5874817at2759"/>
<dbReference type="Proteomes" id="UP000230423">
    <property type="component" value="Unassembled WGS sequence"/>
</dbReference>
<evidence type="ECO:0000313" key="4">
    <source>
        <dbReference type="Proteomes" id="UP000230423"/>
    </source>
</evidence>
<dbReference type="AlphaFoldDB" id="A0A2G9TRY2"/>
<reference evidence="3 4" key="1">
    <citation type="submission" date="2015-09" db="EMBL/GenBank/DDBJ databases">
        <title>Draft genome of the parasitic nematode Teladorsagia circumcincta isolate WARC Sus (inbred).</title>
        <authorList>
            <person name="Mitreva M."/>
        </authorList>
    </citation>
    <scope>NUCLEOTIDE SEQUENCE [LARGE SCALE GENOMIC DNA]</scope>
    <source>
        <strain evidence="3 4">S</strain>
    </source>
</reference>
<accession>A0A2G9TRY2</accession>
<protein>
    <submittedName>
        <fullName evidence="3">Uncharacterized protein</fullName>
    </submittedName>
</protein>
<feature type="non-terminal residue" evidence="3">
    <location>
        <position position="274"/>
    </location>
</feature>
<proteinExistence type="predicted"/>